<feature type="transmembrane region" description="Helical" evidence="5">
    <location>
        <begin position="201"/>
        <end position="222"/>
    </location>
</feature>
<dbReference type="InterPro" id="IPR001193">
    <property type="entry name" value="MBTPS2"/>
</dbReference>
<evidence type="ECO:0000256" key="4">
    <source>
        <dbReference type="ARBA" id="ARBA00023136"/>
    </source>
</evidence>
<evidence type="ECO:0000256" key="1">
    <source>
        <dbReference type="ARBA" id="ARBA00004127"/>
    </source>
</evidence>
<dbReference type="InterPro" id="IPR008915">
    <property type="entry name" value="Peptidase_M50"/>
</dbReference>
<reference evidence="7" key="1">
    <citation type="submission" date="2014-11" db="EMBL/GenBank/DDBJ databases">
        <authorList>
            <person name="Tripathy S."/>
        </authorList>
    </citation>
    <scope>NUCLEOTIDE SEQUENCE</scope>
</reference>
<dbReference type="PANTHER" id="PTHR13325:SF3">
    <property type="entry name" value="MEMBRANE-BOUND TRANSCRIPTION FACTOR SITE-2 PROTEASE"/>
    <property type="match status" value="1"/>
</dbReference>
<proteinExistence type="predicted"/>
<feature type="transmembrane region" description="Helical" evidence="5">
    <location>
        <begin position="487"/>
        <end position="509"/>
    </location>
</feature>
<feature type="transmembrane region" description="Helical" evidence="5">
    <location>
        <begin position="90"/>
        <end position="115"/>
    </location>
</feature>
<protein>
    <recommendedName>
        <fullName evidence="6">Peptidase M50 domain-containing protein</fullName>
    </recommendedName>
</protein>
<dbReference type="GO" id="GO:0012505">
    <property type="term" value="C:endomembrane system"/>
    <property type="evidence" value="ECO:0007669"/>
    <property type="project" value="UniProtKB-SubCell"/>
</dbReference>
<dbReference type="GO" id="GO:0031293">
    <property type="term" value="P:membrane protein intracellular domain proteolysis"/>
    <property type="evidence" value="ECO:0007669"/>
    <property type="project" value="TreeGrafter"/>
</dbReference>
<evidence type="ECO:0000256" key="2">
    <source>
        <dbReference type="ARBA" id="ARBA00022692"/>
    </source>
</evidence>
<comment type="subcellular location">
    <subcellularLocation>
        <location evidence="1">Endomembrane system</location>
        <topology evidence="1">Multi-pass membrane protein</topology>
    </subcellularLocation>
</comment>
<dbReference type="PANTHER" id="PTHR13325">
    <property type="entry name" value="PROTEASE M50 MEMBRANE-BOUND TRANSCRIPTION FACTOR SITE 2 PROTEASE"/>
    <property type="match status" value="1"/>
</dbReference>
<keyword evidence="2 5" id="KW-0812">Transmembrane</keyword>
<dbReference type="GO" id="GO:0016020">
    <property type="term" value="C:membrane"/>
    <property type="evidence" value="ECO:0007669"/>
    <property type="project" value="InterPro"/>
</dbReference>
<dbReference type="Gene3D" id="2.30.42.10">
    <property type="match status" value="1"/>
</dbReference>
<accession>A0A0R7K453</accession>
<dbReference type="EMBL" id="KP211915">
    <property type="protein sequence ID" value="AKQ06083.1"/>
    <property type="molecule type" value="Genomic_DNA"/>
</dbReference>
<organism evidence="7">
    <name type="scientific">uncultured Poseidoniia archaeon</name>
    <dbReference type="NCBI Taxonomy" id="1697135"/>
    <lineage>
        <taxon>Archaea</taxon>
        <taxon>Methanobacteriati</taxon>
        <taxon>Thermoplasmatota</taxon>
        <taxon>Candidatus Poseidoniia</taxon>
        <taxon>environmental samples</taxon>
    </lineage>
</organism>
<feature type="transmembrane region" description="Helical" evidence="5">
    <location>
        <begin position="12"/>
        <end position="38"/>
    </location>
</feature>
<feature type="transmembrane region" description="Helical" evidence="5">
    <location>
        <begin position="127"/>
        <end position="151"/>
    </location>
</feature>
<reference evidence="7" key="2">
    <citation type="journal article" date="2015" name="ISME J.">
        <title>A new class of marine Euryarchaeota group II from the Mediterranean deep chlorophyll maximum.</title>
        <authorList>
            <person name="Martin-Cuadrado A.B."/>
            <person name="Garcia-Heredia I."/>
            <person name="Molto A.G."/>
            <person name="Lopez-Ubeda R."/>
            <person name="Kimes N."/>
            <person name="Lopez-Garcia P."/>
            <person name="Moreira D."/>
            <person name="Rodriguez-Valera F."/>
        </authorList>
    </citation>
    <scope>NUCLEOTIDE SEQUENCE</scope>
</reference>
<evidence type="ECO:0000256" key="5">
    <source>
        <dbReference type="SAM" id="Phobius"/>
    </source>
</evidence>
<dbReference type="GO" id="GO:0004222">
    <property type="term" value="F:metalloendopeptidase activity"/>
    <property type="evidence" value="ECO:0007669"/>
    <property type="project" value="InterPro"/>
</dbReference>
<sequence>MQDEEGSLMNHLLPMISIYFFYLLGLPIWGAIIMIIWYSALITLENNGTLDNWDATRVLGFILMIRTKKGRVILERVSKYRKFWRGFGEFSIWLCFIVMFGVMFLLIFSAILSAFSPPEDPIPAKDLLLIPGVTSFVPFWWPVITLIIAIVIHEYGHAIQARVHGMRAKSFGLLLLGPLPMGAFFEPEIQEMTRAPRRERLRIYAAAPSINIVATYFVILLLSCTASGFVASEPGLHAKGIIVDSGAEEAGLEPYEIITHLDGIHVPDYDSFTDIMNSKSAGDEMNLSVLSRKNDIGDRESREIIVTLTDQLDYYLSQGIPTWFEEQNCENEEQCTDIYINYLNENNIEQGNAFLGVSGISSGTSAVDGYKISSTDDLNPLLRTVLFIFKPLELLGEPIRLEGHSMPLEERDLLESGDGIIASTIGTAGMLAIFDFLFWFAWINFILGFANLIPMVPFDGGQITRDSTHSIIKFFGKNMNPLRVEKIANRVSGLSSIIILLIVLFPILLANMLN</sequence>
<keyword evidence="4 5" id="KW-0472">Membrane</keyword>
<dbReference type="InterPro" id="IPR036034">
    <property type="entry name" value="PDZ_sf"/>
</dbReference>
<dbReference type="Pfam" id="PF02163">
    <property type="entry name" value="Peptidase_M50"/>
    <property type="match status" value="1"/>
</dbReference>
<keyword evidence="3 5" id="KW-1133">Transmembrane helix</keyword>
<evidence type="ECO:0000256" key="3">
    <source>
        <dbReference type="ARBA" id="ARBA00022989"/>
    </source>
</evidence>
<dbReference type="SUPFAM" id="SSF50156">
    <property type="entry name" value="PDZ domain-like"/>
    <property type="match status" value="1"/>
</dbReference>
<feature type="domain" description="Peptidase M50" evidence="6">
    <location>
        <begin position="143"/>
        <end position="495"/>
    </location>
</feature>
<feature type="transmembrane region" description="Helical" evidence="5">
    <location>
        <begin position="436"/>
        <end position="456"/>
    </location>
</feature>
<name>A0A0R7K453_9ARCH</name>
<dbReference type="AlphaFoldDB" id="A0A0R7K453"/>
<evidence type="ECO:0000259" key="6">
    <source>
        <dbReference type="Pfam" id="PF02163"/>
    </source>
</evidence>
<dbReference type="PRINTS" id="PR01000">
    <property type="entry name" value="SREBPS2PTASE"/>
</dbReference>
<evidence type="ECO:0000313" key="7">
    <source>
        <dbReference type="EMBL" id="AKQ06083.1"/>
    </source>
</evidence>
<dbReference type="GO" id="GO:0005737">
    <property type="term" value="C:cytoplasm"/>
    <property type="evidence" value="ECO:0007669"/>
    <property type="project" value="TreeGrafter"/>
</dbReference>